<dbReference type="SUPFAM" id="SSF159501">
    <property type="entry name" value="EreA/ChaN-like"/>
    <property type="match status" value="1"/>
</dbReference>
<dbReference type="Gene3D" id="3.30.1870.10">
    <property type="entry name" value="EreA-like, domain 2"/>
    <property type="match status" value="1"/>
</dbReference>
<dbReference type="PANTHER" id="PTHR31299:SF0">
    <property type="entry name" value="ESTERASE, PUTATIVE (AFU_ORTHOLOGUE AFUA_1G05850)-RELATED"/>
    <property type="match status" value="1"/>
</dbReference>
<sequence>MATPDSTTLKHAVRSAALLLAGGAQDFDPLLERIGDAQVVLIGEASHGTQEFYDLRADITRRLIEEKGFTTVAVEADWPDAYRVDRYVRGQSPDRSAREALGDFRDFPTWTWRNTEVVDFVDWLRLRNAETGASQQAGFYGLDLYSLQPSIDAVIAYLRETDPEAAARARRRYACFSRYRDDPHAYGQAVSMGERRSCETPAAEQLRDLERSAVPSGPAGDALFSALQNARVFVNAERFYRTQSGAGHTSWNLRDAHMMQTLQSLVQRGSNGRPARVVVWAHNSHVGDARATQMGPQGQINLGQLARQQYPKATVLVGFSTYQGTVTAASDWDRPAQRQTVRPGLPGSYEALFHEVGLPAFQLRLNDASLAGLTTPRLQRAIGVVYQPRTERASHYFGASLTQQFDWMIHIDTTRALEPLEPGKRRPSGAPMQPLPRASGKRTGLRVIPQDASSRYVSSAY</sequence>
<gene>
    <name evidence="2" type="ORF">AVDCRST_MAG71-2500</name>
</gene>
<protein>
    <submittedName>
        <fullName evidence="2">Erythromycin esterase homolog</fullName>
    </submittedName>
</protein>
<feature type="compositionally biased region" description="Polar residues" evidence="1">
    <location>
        <begin position="451"/>
        <end position="461"/>
    </location>
</feature>
<dbReference type="AlphaFoldDB" id="A0A6J4M0X8"/>
<name>A0A6J4M0X8_9GAMM</name>
<dbReference type="Gene3D" id="1.20.1440.30">
    <property type="entry name" value="Biosynthetic Protein domain"/>
    <property type="match status" value="1"/>
</dbReference>
<feature type="region of interest" description="Disordered" evidence="1">
    <location>
        <begin position="419"/>
        <end position="461"/>
    </location>
</feature>
<dbReference type="Pfam" id="PF05139">
    <property type="entry name" value="Erythro_esteras"/>
    <property type="match status" value="1"/>
</dbReference>
<dbReference type="InterPro" id="IPR052036">
    <property type="entry name" value="Hydrolase/PRTase-associated"/>
</dbReference>
<dbReference type="GO" id="GO:0046677">
    <property type="term" value="P:response to antibiotic"/>
    <property type="evidence" value="ECO:0007669"/>
    <property type="project" value="InterPro"/>
</dbReference>
<dbReference type="EMBL" id="CADCUA010000584">
    <property type="protein sequence ID" value="CAA9346150.1"/>
    <property type="molecule type" value="Genomic_DNA"/>
</dbReference>
<reference evidence="2" key="1">
    <citation type="submission" date="2020-02" db="EMBL/GenBank/DDBJ databases">
        <authorList>
            <person name="Meier V. D."/>
        </authorList>
    </citation>
    <scope>NUCLEOTIDE SEQUENCE</scope>
    <source>
        <strain evidence="2">AVDCRST_MAG71</strain>
    </source>
</reference>
<organism evidence="2">
    <name type="scientific">uncultured Lysobacter sp</name>
    <dbReference type="NCBI Taxonomy" id="271060"/>
    <lineage>
        <taxon>Bacteria</taxon>
        <taxon>Pseudomonadati</taxon>
        <taxon>Pseudomonadota</taxon>
        <taxon>Gammaproteobacteria</taxon>
        <taxon>Lysobacterales</taxon>
        <taxon>Lysobacteraceae</taxon>
        <taxon>Lysobacter</taxon>
        <taxon>environmental samples</taxon>
    </lineage>
</organism>
<evidence type="ECO:0000256" key="1">
    <source>
        <dbReference type="SAM" id="MobiDB-lite"/>
    </source>
</evidence>
<dbReference type="Gene3D" id="3.40.1660.10">
    <property type="entry name" value="EreA-like (biosynthetic domain)"/>
    <property type="match status" value="1"/>
</dbReference>
<proteinExistence type="predicted"/>
<dbReference type="PANTHER" id="PTHR31299">
    <property type="entry name" value="ESTERASE, PUTATIVE (AFU_ORTHOLOGUE AFUA_1G05850)-RELATED"/>
    <property type="match status" value="1"/>
</dbReference>
<dbReference type="PIRSF" id="PIRSF036794">
    <property type="entry name" value="UCP_erythr_ester"/>
    <property type="match status" value="1"/>
</dbReference>
<dbReference type="InterPro" id="IPR014622">
    <property type="entry name" value="UCP036794_erythomycin"/>
</dbReference>
<dbReference type="CDD" id="cd14728">
    <property type="entry name" value="Ere-like"/>
    <property type="match status" value="1"/>
</dbReference>
<dbReference type="InterPro" id="IPR007815">
    <property type="entry name" value="Emycin_Estase"/>
</dbReference>
<accession>A0A6J4M0X8</accession>
<evidence type="ECO:0000313" key="2">
    <source>
        <dbReference type="EMBL" id="CAA9346150.1"/>
    </source>
</evidence>